<keyword evidence="3" id="KW-1185">Reference proteome</keyword>
<feature type="transmembrane region" description="Helical" evidence="1">
    <location>
        <begin position="6"/>
        <end position="27"/>
    </location>
</feature>
<gene>
    <name evidence="2" type="ORF">XJ44_00120</name>
</gene>
<organism evidence="2 3">
    <name type="scientific">Thermosipho affectus</name>
    <dbReference type="NCBI Taxonomy" id="660294"/>
    <lineage>
        <taxon>Bacteria</taxon>
        <taxon>Thermotogati</taxon>
        <taxon>Thermotogota</taxon>
        <taxon>Thermotogae</taxon>
        <taxon>Thermotogales</taxon>
        <taxon>Fervidobacteriaceae</taxon>
        <taxon>Thermosipho</taxon>
    </lineage>
</organism>
<keyword evidence="1" id="KW-1133">Transmembrane helix</keyword>
<sequence>MLGVTAYSVLMCIVNILLGILLTLGIIQQGKSVFGISTVMAWLFFVISLLFFLTGGFVEFFTKLGLSISPVAYLVIAIYSMFEMKDLASLNIRSAMRKGILFSIILIAFLVIDALWVKNAVYISSFSIGWSYVVTLIFGIKNRNLE</sequence>
<keyword evidence="1" id="KW-0812">Transmembrane</keyword>
<dbReference type="EMBL" id="LBFC01000001">
    <property type="protein sequence ID" value="ONN28111.1"/>
    <property type="molecule type" value="Genomic_DNA"/>
</dbReference>
<evidence type="ECO:0000313" key="2">
    <source>
        <dbReference type="EMBL" id="ONN28111.1"/>
    </source>
</evidence>
<dbReference type="Proteomes" id="UP000242616">
    <property type="component" value="Unassembled WGS sequence"/>
</dbReference>
<keyword evidence="1" id="KW-0472">Membrane</keyword>
<accession>A0ABX3IJU2</accession>
<feature type="transmembrane region" description="Helical" evidence="1">
    <location>
        <begin position="60"/>
        <end position="79"/>
    </location>
</feature>
<proteinExistence type="predicted"/>
<comment type="caution">
    <text evidence="2">The sequence shown here is derived from an EMBL/GenBank/DDBJ whole genome shotgun (WGS) entry which is preliminary data.</text>
</comment>
<dbReference type="RefSeq" id="WP_077197678.1">
    <property type="nucleotide sequence ID" value="NZ_LBFC01000001.1"/>
</dbReference>
<feature type="transmembrane region" description="Helical" evidence="1">
    <location>
        <begin position="34"/>
        <end position="54"/>
    </location>
</feature>
<reference evidence="2 3" key="1">
    <citation type="submission" date="2015-06" db="EMBL/GenBank/DDBJ databases">
        <title>Genome sequencing of Thermotogales isolates from hydrothermal vents.</title>
        <authorList>
            <person name="Haverkamp T.H."/>
            <person name="Kublanov I.V."/>
            <person name="Nesbo C.L."/>
        </authorList>
    </citation>
    <scope>NUCLEOTIDE SEQUENCE [LARGE SCALE GENOMIC DNA]</scope>
    <source>
        <strain evidence="3">ik275mar</strain>
    </source>
</reference>
<name>A0ABX3IJU2_9BACT</name>
<feature type="transmembrane region" description="Helical" evidence="1">
    <location>
        <begin position="122"/>
        <end position="140"/>
    </location>
</feature>
<feature type="transmembrane region" description="Helical" evidence="1">
    <location>
        <begin position="99"/>
        <end position="116"/>
    </location>
</feature>
<evidence type="ECO:0000256" key="1">
    <source>
        <dbReference type="SAM" id="Phobius"/>
    </source>
</evidence>
<protein>
    <submittedName>
        <fullName evidence="2">Uncharacterized protein</fullName>
    </submittedName>
</protein>
<evidence type="ECO:0000313" key="3">
    <source>
        <dbReference type="Proteomes" id="UP000242616"/>
    </source>
</evidence>